<dbReference type="InterPro" id="IPR001242">
    <property type="entry name" value="Condensation_dom"/>
</dbReference>
<dbReference type="EMBL" id="CP162607">
    <property type="protein sequence ID" value="XDK38016.1"/>
    <property type="molecule type" value="Genomic_DNA"/>
</dbReference>
<dbReference type="Pfam" id="PF00501">
    <property type="entry name" value="AMP-binding"/>
    <property type="match status" value="3"/>
</dbReference>
<organism evidence="6">
    <name type="scientific">Pseudomonas sp. Hg7Tf</name>
    <dbReference type="NCBI Taxonomy" id="3236988"/>
    <lineage>
        <taxon>Bacteria</taxon>
        <taxon>Pseudomonadati</taxon>
        <taxon>Pseudomonadota</taxon>
        <taxon>Gammaproteobacteria</taxon>
        <taxon>Pseudomonadales</taxon>
        <taxon>Pseudomonadaceae</taxon>
        <taxon>Pseudomonas</taxon>
    </lineage>
</organism>
<protein>
    <submittedName>
        <fullName evidence="6">Non-ribosomal peptide synthetase</fullName>
    </submittedName>
</protein>
<evidence type="ECO:0000259" key="5">
    <source>
        <dbReference type="PROSITE" id="PS50075"/>
    </source>
</evidence>
<dbReference type="InterPro" id="IPR009081">
    <property type="entry name" value="PP-bd_ACP"/>
</dbReference>
<dbReference type="InterPro" id="IPR010060">
    <property type="entry name" value="NRPS_synth"/>
</dbReference>
<evidence type="ECO:0000256" key="1">
    <source>
        <dbReference type="ARBA" id="ARBA00001957"/>
    </source>
</evidence>
<dbReference type="FunFam" id="3.30.300.30:FF:000010">
    <property type="entry name" value="Enterobactin synthetase component F"/>
    <property type="match status" value="3"/>
</dbReference>
<dbReference type="Gene3D" id="3.40.50.980">
    <property type="match status" value="6"/>
</dbReference>
<dbReference type="Gene3D" id="3.30.300.30">
    <property type="match status" value="3"/>
</dbReference>
<dbReference type="InterPro" id="IPR020845">
    <property type="entry name" value="AMP-binding_CS"/>
</dbReference>
<dbReference type="InterPro" id="IPR025110">
    <property type="entry name" value="AMP-bd_C"/>
</dbReference>
<dbReference type="PANTHER" id="PTHR45398">
    <property type="match status" value="1"/>
</dbReference>
<dbReference type="NCBIfam" id="TIGR01720">
    <property type="entry name" value="NRPS-para261"/>
    <property type="match status" value="1"/>
</dbReference>
<evidence type="ECO:0000256" key="2">
    <source>
        <dbReference type="ARBA" id="ARBA00006432"/>
    </source>
</evidence>
<reference evidence="6" key="1">
    <citation type="submission" date="2024-07" db="EMBL/GenBank/DDBJ databases">
        <title>Identification and characteristics of a novel species of coltsfoot's symbiotic bacteria.</title>
        <authorList>
            <person name="Juszczyk A."/>
            <person name="Jasielczuk I."/>
            <person name="Gurgul A."/>
            <person name="Rogala M."/>
            <person name="Kowalczyk A."/>
            <person name="Szmatola T."/>
            <person name="Kosecka-Strojek M."/>
            <person name="Arent Z."/>
            <person name="Latowski D."/>
        </authorList>
    </citation>
    <scope>NUCLEOTIDE SEQUENCE</scope>
    <source>
        <strain evidence="6">Hg7Tf</strain>
    </source>
</reference>
<dbReference type="CDD" id="cd17649">
    <property type="entry name" value="A_NRPS_PvdJ-like"/>
    <property type="match status" value="1"/>
</dbReference>
<dbReference type="Pfam" id="PF13193">
    <property type="entry name" value="AMP-binding_C"/>
    <property type="match status" value="3"/>
</dbReference>
<proteinExistence type="inferred from homology"/>
<dbReference type="Pfam" id="PF00550">
    <property type="entry name" value="PP-binding"/>
    <property type="match status" value="3"/>
</dbReference>
<dbReference type="InterPro" id="IPR001031">
    <property type="entry name" value="Thioesterase"/>
</dbReference>
<dbReference type="SMART" id="SM00823">
    <property type="entry name" value="PKS_PP"/>
    <property type="match status" value="2"/>
</dbReference>
<dbReference type="SUPFAM" id="SSF56801">
    <property type="entry name" value="Acetyl-CoA synthetase-like"/>
    <property type="match status" value="3"/>
</dbReference>
<dbReference type="PROSITE" id="PS00012">
    <property type="entry name" value="PHOSPHOPANTETHEINE"/>
    <property type="match status" value="3"/>
</dbReference>
<feature type="domain" description="Carrier" evidence="5">
    <location>
        <begin position="2075"/>
        <end position="2149"/>
    </location>
</feature>
<dbReference type="SUPFAM" id="SSF52777">
    <property type="entry name" value="CoA-dependent acyltransferases"/>
    <property type="match status" value="8"/>
</dbReference>
<dbReference type="Gene3D" id="3.40.50.1820">
    <property type="entry name" value="alpha/beta hydrolase"/>
    <property type="match status" value="1"/>
</dbReference>
<dbReference type="CDD" id="cd19543">
    <property type="entry name" value="DCL_NRPS"/>
    <property type="match status" value="1"/>
</dbReference>
<dbReference type="RefSeq" id="WP_280040883.1">
    <property type="nucleotide sequence ID" value="NZ_CP162607.1"/>
</dbReference>
<dbReference type="CDD" id="cd17643">
    <property type="entry name" value="A_NRPS_Cytc1-like"/>
    <property type="match status" value="1"/>
</dbReference>
<gene>
    <name evidence="6" type="ORF">AB4Y39_04880</name>
</gene>
<dbReference type="InterPro" id="IPR000873">
    <property type="entry name" value="AMP-dep_synth/lig_dom"/>
</dbReference>
<name>A0AB39I765_9PSED</name>
<comment type="cofactor">
    <cofactor evidence="1">
        <name>pantetheine 4'-phosphate</name>
        <dbReference type="ChEBI" id="CHEBI:47942"/>
    </cofactor>
</comment>
<dbReference type="FunFam" id="3.40.50.12780:FF:000012">
    <property type="entry name" value="Non-ribosomal peptide synthetase"/>
    <property type="match status" value="2"/>
</dbReference>
<dbReference type="InterPro" id="IPR006162">
    <property type="entry name" value="Ppantetheine_attach_site"/>
</dbReference>
<sequence length="3921" mass="435727">MMQSKALSDLIERFIKLPTAQRKTLYQQMVSKGVNIARLPIPTTREAFEHVPLSFAQERQWFLWGLDPSSSAYNLPTALRLRGTLDTQALQASFDALVARHESLRTRFVEKDEQRLQLIDPMGCIAIEQLPLPLAPTAEAEQLQAYIAEQIARPFDLHNGPLLRVQLLRLAADDHVLLLVQHHIVSDAWSMQVMVKELVTGYSAYLAGHSSPLPELPIQYADYALWQRHWLEAGGREEQLAYWTEQLGDEQPVLQLPARRPRPALRSDRGGRYKVALEASLGQALKALAKQQGVTLFMLMLASFQALLQRCSGQDDIRVGVPIANRNRVETEGLIGFFVNTQVMRAQIDAQQSFSELLQQVKQRALGAQAHQDLPFEQLVDALQPERSMSHNPLFQVVYNHLSAAPSDTEAASQVQGLTVEAIEWANQTAQFDLALNTYESEQGLWASFIYACDLFDEQDARLLAGHWLNLLRAIVRDPHQRLGELELLGEAQQHATLAQWNPAPRSFAVEHCLHQLIEQQAARRPNAIALTHAGQHLNYDQLNRRANRLAHQLIAQGIGPDQLVGLACERSFDMLVGILAILKAGGAYVPLDPQYPDDRLAYMIEDSGIVLLLGQSAVLERLPVPPGLATFTLDGAAAGLPDSNPDVTVHPDNLAYVIYTSGSTGRPKGTLLPHRNVLRLFDATQDWFGFDHNDVWSLFHSYAFDFSVWEIFGALLKGGRLLIVPQDITRSPDDFYRLLCDEDVSVLNQTPSAFRQLMHVACAAQNQQRDNRLRHVVFGGEALDVGSLAPWFQRFGDQAPRLVNMYGITETTVHVTYRPLSLADLEQANVSPIGEPIPDLSWYLLDAQLNPVPHNCIGELYVGRAGLARGYLKRADLSATRFIPNPFDNDGSRLYRTGDLAHFGADGVIEYIGRIDHQVKIRGFRIELGEIETRLQALEGIRDAVVLAPNSATGPHLVAYVVPEGVRPDIAQLKARLKAALPDYMVPAHVLLLDNLPLTTNGKLDRKALPAPDASLAQRDYVAPRSALEQQIAAIWQAVLHVERVGLADNFFELGGHSLLATQVRSRIRQQLGIDVALRTLFEHNSLEALCLALGQTAVNEHPALSRVDRSQPLPLSYAQERQWFLWQLQPESAAYHIPAALKLRGKLDLAALQTAFNQVLARHESLRTRFVESDGQALQHIAEPEPFHLEVQSLASGADQELRIRDYVKVQVQRPFDLREGPLLRVNLLQVSDDEHVLLLVQHHIVSDAWSMQVMVEELVQHYRACSQGLQADLPPLAIQYADYAVWQRQWMAVGERERQLDYWTAQLAGAQGVLELPADHPRPATLSARGGRVDLQLDEGLVEQLRQLAQAQEVTLFMLLLASFQTLLHRYSGQDDIRVGVPIANRDRLETERLIGFFVNTQVLKADFSTHRSFLELLQHAKEAALGAQQHQELPFEQLVEALQPERSLSHNPLFQAMYNHQSTTRQAEPLTLPGLTVEALEWDAGTAQLDLTLETQDSGHGLSAALIYASDLFEHRSIERMARHWLNLLQGIVADPQATIAGLPLLDGEEQRQIVAQWNATAATYPLDTPVHRLIEQQVRATPDAPALCMGEQQLSYRELDQRANQLAHQLIALGVGPEVLVGIAVERSLEMVIGLLAILKAGGAYVPLDPEYPEERLAYMIEDSCIALLLTQSHLRLPCPAELPVLALDRLALEDFPVHAPALTLDPEQLAYVIYTSGSTGKPKGAGNRHKALTNRLCWMQQAYGLGAGDTVLQKTPFSFDVSVWEFFWPLMTGARLAMAGPGDHRDPRRLVELIHAHQVTTLHFVPSMLQMFLLDEQVTGCTGLRRIICSGEALPVDAQTQVLAKLPTAGLYNLYGPTEAAIDVTHWTCREEGRDSVPIGLPIANLQTYVLDAELQAVPVGVVGELYLGGTGLARGYHRRPALTAERFVTSPFGQGERLYRTGDLASQRADGVIDYRGRIDHQVKIRGLRIELGEIEARLMEQDAVREAVVLAIEGALVAYVVPGEWAPDAQEVLREAIREPLRQTLPDYMVPAQLLFIEQMPLSPNGKLERKALPKPDANRVQKAYVAPRTALEQQIAAIWQDVLKVAQIGLADNFFELGGDSIISIQVVSRARQAGIRFTPKDLFQHQTVRDLASVASLDEGLLAIDQAPASGVTPLLPIQHKFFAEVSQERHHWNQSVLLKPSSPLQAQALEQALQALVHQHDALRLVFSDTDDGWQARFLDRQARPLLEQQPATLATLSDLANQTQRSLDLQHGPLLRAVLLTLEDHSQRLLLVIHHLVVDGVSWRILFEDLQSAYTQALTEQPLQLPGRTTSVKTWAERLEQHVQSGGLDHELGYWAAQLDGVNTDLPVDHPRGSLQNKHAQGLQLRLDKHTTRRLIQEAPLAYRTQINDLLLTALARVIARWTERPQVAIQLEGHGREALFDDVDLTRTVGWFTSLFPVLLTTHEDPGVSLRGIKEQLRAVPAKGVGYAVLRHLGNGLAGLPEPRITFNYLGQFDSSFDADEGALFAPAAEGSGQEQSPHAQLGNWLTLNGQIFDGELSMNWLFSQQMFEQATVQALADDYQRELEALIAHCCDPRNRGFTPSDFPLARLQQAQLHALPVAAERIEDIYPLSPMQQGMLFHTLEAGEAGLYINQMAVPVEGLDIARFSAAWNTVIARHDILRTGFWSDSQLAEPLQLVYRQVQMPVTVLDWRDRQVEPQALAQLSAADYAKGFDLLQAPLMRLTLVQLDEQRVHLLWSGHHILVDGWSNSRLLGEVLQAYDGLPSTPGAGRYRDYIQWLAQQPQVTLEQFWRGKLSGFDSPTHLASSLAPRPDPTLQGHAALYLEWDPAQTVRLRELAQSLRVTPNTLIQATWLLLLQRYTGQASVCFGATVAGRPASLPGADEMLGLFINTLPVIQSPQPATSLQDWLLELQAYNLDIRDHEHASLADIQRWAGLGGQALFDSIIVFENYPIDERLREAGQGQLQFGEVQGRDVTNFAMDLAVNLGTTLSIEFLYLRNRFTGEAVEQIRASFEGLLLAMLDAPTTQLGNLSLLNTAQRQRLQHDNRLNVTRTHAPLLAEQLRQQAEARPDVVAVVCNDQQMTWAELESQANRLAHYLIAQGVGPEMRVGIALERSLQVVVAFYAVMKAGAAYVPLDIDYPQERLQWIVEDSGMSLMISQDSLRPRFDWPGAAPLIAIDQLALDQMPSRCPAQRTLGDNLAYLIYTSGSTGKPKGVAVANEPLRMHCQAIAQRYEMSRDSRELLFMSFAFDGAQERWLTTLSCGGQLVLRDNRLWTPEETWQALHAHRISVACFPPAYLQQLAEFAQSQDQPPPPVSIYCFGGDAVAEANFELVKQALRPTWLTNGYGPTETVVTPLLWKVPASGHCDAVYAPIGSRVGERTLYVLDDALNPVPPGVAGELYIGGQGVARGYHQRPGLTAERFVADPFQADGTRLYRSGDLVRQRADGTFDYLGRLDNQVKIRGFRIELGEIESRLRGMTQVQDAVVVAREHNSGKQLIGYVVAEADEGLGERLRSALLEEMPDYMVPAQILTLVSFPLNPNGKLDRNALPDPDFKGRVFIAPRNALEQALAQIWQEVLELEQVGVTDNFFELGGDSLRILKVLSKVRGQPELGLQLKLRDLMGKPTIAELSGYQGEERNLNPLLLLNASVPAHTPLFCLHAGFGTVFDYEALARRLDGRCSVYGLQCRMLLDDDWQDESLQAMAIDYAQYIRQKQPQGPYHLLGWSLGGPLATLVADELIKQGQPVDFVALVDSFTPEADAPLAAEDCCEDLRGLLSVVLGVPSTAVPRVVVDQDAGLAQLQQVIDQARQGLTQAAGALREIGSDELARTFLTGMKLKALAARLAQMPRCVSNSHCWWAGANNVAQAAAFADSRQHAPIDTDHYAILRHPTFIEGLLEHLPQSEPVTP</sequence>
<dbReference type="InterPro" id="IPR010071">
    <property type="entry name" value="AA_adenyl_dom"/>
</dbReference>
<dbReference type="Pfam" id="PF00668">
    <property type="entry name" value="Condensation"/>
    <property type="match status" value="4"/>
</dbReference>
<dbReference type="InterPro" id="IPR029058">
    <property type="entry name" value="AB_hydrolase_fold"/>
</dbReference>
<dbReference type="GO" id="GO:0044550">
    <property type="term" value="P:secondary metabolite biosynthetic process"/>
    <property type="evidence" value="ECO:0007669"/>
    <property type="project" value="UniProtKB-ARBA"/>
</dbReference>
<dbReference type="PANTHER" id="PTHR45398:SF1">
    <property type="entry name" value="ENZYME, PUTATIVE (JCVI)-RELATED"/>
    <property type="match status" value="1"/>
</dbReference>
<dbReference type="SUPFAM" id="SSF47336">
    <property type="entry name" value="ACP-like"/>
    <property type="match status" value="3"/>
</dbReference>
<evidence type="ECO:0000256" key="4">
    <source>
        <dbReference type="ARBA" id="ARBA00022553"/>
    </source>
</evidence>
<dbReference type="NCBIfam" id="TIGR01733">
    <property type="entry name" value="AA-adenyl-dom"/>
    <property type="match status" value="3"/>
</dbReference>
<comment type="similarity">
    <text evidence="2">Belongs to the ATP-dependent AMP-binding enzyme family.</text>
</comment>
<keyword evidence="4" id="KW-0597">Phosphoprotein</keyword>
<dbReference type="GO" id="GO:0043041">
    <property type="term" value="P:amino acid activation for nonribosomal peptide biosynthetic process"/>
    <property type="evidence" value="ECO:0007669"/>
    <property type="project" value="UniProtKB-ARBA"/>
</dbReference>
<dbReference type="Pfam" id="PF00975">
    <property type="entry name" value="Thioesterase"/>
    <property type="match status" value="1"/>
</dbReference>
<dbReference type="InterPro" id="IPR023213">
    <property type="entry name" value="CAT-like_dom_sf"/>
</dbReference>
<dbReference type="Gene3D" id="3.30.559.10">
    <property type="entry name" value="Chloramphenicol acetyltransferase-like domain"/>
    <property type="match status" value="4"/>
</dbReference>
<dbReference type="Gene3D" id="3.30.559.30">
    <property type="entry name" value="Nonribosomal peptide synthetase, condensation domain"/>
    <property type="match status" value="4"/>
</dbReference>
<dbReference type="FunFam" id="3.40.50.980:FF:000001">
    <property type="entry name" value="Non-ribosomal peptide synthetase"/>
    <property type="match status" value="2"/>
</dbReference>
<dbReference type="CDD" id="cd19534">
    <property type="entry name" value="E_NRPS"/>
    <property type="match status" value="1"/>
</dbReference>
<dbReference type="CDD" id="cd19531">
    <property type="entry name" value="LCL_NRPS-like"/>
    <property type="match status" value="2"/>
</dbReference>
<dbReference type="NCBIfam" id="NF003417">
    <property type="entry name" value="PRK04813.1"/>
    <property type="match status" value="3"/>
</dbReference>
<dbReference type="SUPFAM" id="SSF53474">
    <property type="entry name" value="alpha/beta-Hydrolases"/>
    <property type="match status" value="1"/>
</dbReference>
<dbReference type="PROSITE" id="PS50075">
    <property type="entry name" value="CARRIER"/>
    <property type="match status" value="3"/>
</dbReference>
<dbReference type="FunFam" id="2.30.38.10:FF:000001">
    <property type="entry name" value="Non-ribosomal peptide synthetase PvdI"/>
    <property type="match status" value="2"/>
</dbReference>
<dbReference type="InterPro" id="IPR045851">
    <property type="entry name" value="AMP-bd_C_sf"/>
</dbReference>
<keyword evidence="3" id="KW-0596">Phosphopantetheine</keyword>
<dbReference type="InterPro" id="IPR036736">
    <property type="entry name" value="ACP-like_sf"/>
</dbReference>
<dbReference type="GO" id="GO:0031177">
    <property type="term" value="F:phosphopantetheine binding"/>
    <property type="evidence" value="ECO:0007669"/>
    <property type="project" value="InterPro"/>
</dbReference>
<dbReference type="InterPro" id="IPR020806">
    <property type="entry name" value="PKS_PP-bd"/>
</dbReference>
<dbReference type="FunFam" id="1.10.1200.10:FF:000005">
    <property type="entry name" value="Nonribosomal peptide synthetase 1"/>
    <property type="match status" value="3"/>
</dbReference>
<dbReference type="Gene3D" id="1.10.1200.10">
    <property type="entry name" value="ACP-like"/>
    <property type="match status" value="3"/>
</dbReference>
<dbReference type="CDD" id="cd17646">
    <property type="entry name" value="A_NRPS_AB3403-like"/>
    <property type="match status" value="1"/>
</dbReference>
<dbReference type="GO" id="GO:0003824">
    <property type="term" value="F:catalytic activity"/>
    <property type="evidence" value="ECO:0007669"/>
    <property type="project" value="InterPro"/>
</dbReference>
<accession>A0AB39I765</accession>
<dbReference type="FunFam" id="3.30.559.10:FF:000012">
    <property type="entry name" value="Non-ribosomal peptide synthetase"/>
    <property type="match status" value="2"/>
</dbReference>
<dbReference type="Gene3D" id="2.30.38.10">
    <property type="entry name" value="Luciferase, Domain 3"/>
    <property type="match status" value="3"/>
</dbReference>
<evidence type="ECO:0000256" key="3">
    <source>
        <dbReference type="ARBA" id="ARBA00022450"/>
    </source>
</evidence>
<evidence type="ECO:0000313" key="6">
    <source>
        <dbReference type="EMBL" id="XDK38016.1"/>
    </source>
</evidence>
<dbReference type="FunFam" id="3.40.50.980:FF:000002">
    <property type="entry name" value="Enterobactin synthetase component F"/>
    <property type="match status" value="2"/>
</dbReference>
<feature type="domain" description="Carrier" evidence="5">
    <location>
        <begin position="3574"/>
        <end position="3651"/>
    </location>
</feature>
<dbReference type="PROSITE" id="PS00455">
    <property type="entry name" value="AMP_BINDING"/>
    <property type="match status" value="3"/>
</dbReference>
<feature type="domain" description="Carrier" evidence="5">
    <location>
        <begin position="1024"/>
        <end position="1099"/>
    </location>
</feature>